<feature type="compositionally biased region" description="Basic and acidic residues" evidence="4">
    <location>
        <begin position="199"/>
        <end position="211"/>
    </location>
</feature>
<feature type="region of interest" description="Disordered" evidence="4">
    <location>
        <begin position="271"/>
        <end position="337"/>
    </location>
</feature>
<name>A0A8C4QVX4_EPTBU</name>
<dbReference type="PROSITE" id="PS50229">
    <property type="entry name" value="WH1"/>
    <property type="match status" value="1"/>
</dbReference>
<keyword evidence="9" id="KW-1185">Reference proteome</keyword>
<comment type="subcellular location">
    <subcellularLocation>
        <location evidence="1">Cell membrane</location>
        <topology evidence="1">Peripheral membrane protein</topology>
    </subcellularLocation>
</comment>
<keyword evidence="2" id="KW-1003">Cell membrane</keyword>
<dbReference type="GO" id="GO:0005886">
    <property type="term" value="C:plasma membrane"/>
    <property type="evidence" value="ECO:0007669"/>
    <property type="project" value="UniProtKB-SubCell"/>
</dbReference>
<dbReference type="Pfam" id="PF00568">
    <property type="entry name" value="WH1"/>
    <property type="match status" value="1"/>
</dbReference>
<evidence type="ECO:0000256" key="1">
    <source>
        <dbReference type="ARBA" id="ARBA00004202"/>
    </source>
</evidence>
<evidence type="ECO:0000256" key="2">
    <source>
        <dbReference type="ARBA" id="ARBA00022475"/>
    </source>
</evidence>
<evidence type="ECO:0000313" key="9">
    <source>
        <dbReference type="Proteomes" id="UP000694388"/>
    </source>
</evidence>
<feature type="domain" description="WH1" evidence="6">
    <location>
        <begin position="48"/>
        <end position="165"/>
    </location>
</feature>
<feature type="signal peptide" evidence="5">
    <location>
        <begin position="1"/>
        <end position="16"/>
    </location>
</feature>
<evidence type="ECO:0000256" key="3">
    <source>
        <dbReference type="ARBA" id="ARBA00023136"/>
    </source>
</evidence>
<dbReference type="FunFam" id="2.30.29.30:FF:000052">
    <property type="entry name" value="Sprouty-related, EVH1 domain containing 2"/>
    <property type="match status" value="1"/>
</dbReference>
<keyword evidence="3" id="KW-0472">Membrane</keyword>
<dbReference type="InterPro" id="IPR041937">
    <property type="entry name" value="SPRE_EVH1"/>
</dbReference>
<dbReference type="PROSITE" id="PS51227">
    <property type="entry name" value="SPR"/>
    <property type="match status" value="1"/>
</dbReference>
<dbReference type="Gene3D" id="2.30.29.30">
    <property type="entry name" value="Pleckstrin-homology domain (PH domain)/Phosphotyrosine-binding domain (PTB)"/>
    <property type="match status" value="1"/>
</dbReference>
<dbReference type="SUPFAM" id="SSF50729">
    <property type="entry name" value="PH domain-like"/>
    <property type="match status" value="1"/>
</dbReference>
<dbReference type="GO" id="GO:0019901">
    <property type="term" value="F:protein kinase binding"/>
    <property type="evidence" value="ECO:0007669"/>
    <property type="project" value="TreeGrafter"/>
</dbReference>
<sequence length="456" mass="50901">MSVFWGFFCLFLTTFALIPCRVPREISADTDTDLADAMERQSLWGTGSEVEHDGYIVRVRAVVMTRDDSTGGWLPLAGGGISRVGIYKVLHQEETGHNEFLILGERLKDKLVVLECLLKKDVVYNKVTPIFHHWKVDDKKFGLTFQSPADARAFDRGVRKAIEDLSEGSTTSSSTLQNESEVGDDDVFANNTDSSSASSRKEAPRLVETSKTHGRVSTHGPLPDYRHALHFPVEAPAARKVVSFEEHVERMNPLEERWLRRGYEDYRHTAPCRQELETDDGGSYGDFEKTQDPSSGPALGTVVKKHDYTYPYATRQEDKDDLSGRLRHHSPSPEDSAPLPRTRCVYCGELFDPVRSGRRRRCSDAPDPVYRCIERASCILCAETVLYHCMSDPEGEYTDPCSCDGGEAGDGRACQRWFVLAALSLIAPCMCCYLPLRACYSCGVRCGCCGGLHKAM</sequence>
<evidence type="ECO:0000256" key="4">
    <source>
        <dbReference type="SAM" id="MobiDB-lite"/>
    </source>
</evidence>
<feature type="compositionally biased region" description="Polar residues" evidence="4">
    <location>
        <begin position="189"/>
        <end position="198"/>
    </location>
</feature>
<dbReference type="PANTHER" id="PTHR11202:SF3">
    <property type="entry name" value="SPROUTY-RELATED PROTEIN WITH EVH-1 DOMAIN, ISOFORM C"/>
    <property type="match status" value="1"/>
</dbReference>
<evidence type="ECO:0000256" key="5">
    <source>
        <dbReference type="SAM" id="SignalP"/>
    </source>
</evidence>
<feature type="domain" description="KBD" evidence="7">
    <location>
        <begin position="236"/>
        <end position="290"/>
    </location>
</feature>
<dbReference type="InterPro" id="IPR007875">
    <property type="entry name" value="Sprouty"/>
</dbReference>
<dbReference type="InterPro" id="IPR000697">
    <property type="entry name" value="WH1/EVH1_dom"/>
</dbReference>
<feature type="region of interest" description="Disordered" evidence="4">
    <location>
        <begin position="165"/>
        <end position="223"/>
    </location>
</feature>
<accession>A0A8C4QVX4</accession>
<dbReference type="GO" id="GO:0043409">
    <property type="term" value="P:negative regulation of MAPK cascade"/>
    <property type="evidence" value="ECO:0007669"/>
    <property type="project" value="TreeGrafter"/>
</dbReference>
<evidence type="ECO:0000313" key="8">
    <source>
        <dbReference type="Ensembl" id="ENSEBUP00000021127.1"/>
    </source>
</evidence>
<dbReference type="PANTHER" id="PTHR11202">
    <property type="entry name" value="SPROUTY-RELATED, EVH1 DOMAIN-CONTAINING PROTEIN FAMILY MEMBER"/>
    <property type="match status" value="1"/>
</dbReference>
<dbReference type="Pfam" id="PF05210">
    <property type="entry name" value="Sprouty"/>
    <property type="match status" value="1"/>
</dbReference>
<evidence type="ECO:0000259" key="6">
    <source>
        <dbReference type="PROSITE" id="PS50229"/>
    </source>
</evidence>
<dbReference type="SMART" id="SM00461">
    <property type="entry name" value="WH1"/>
    <property type="match status" value="1"/>
</dbReference>
<protein>
    <submittedName>
        <fullName evidence="8">Sprouty related EVH1 domain containing 2b</fullName>
    </submittedName>
</protein>
<dbReference type="InterPro" id="IPR023337">
    <property type="entry name" value="KBD"/>
</dbReference>
<keyword evidence="5" id="KW-0732">Signal</keyword>
<dbReference type="AlphaFoldDB" id="A0A8C4QVX4"/>
<dbReference type="InterPro" id="IPR011993">
    <property type="entry name" value="PH-like_dom_sf"/>
</dbReference>
<dbReference type="Proteomes" id="UP000694388">
    <property type="component" value="Unplaced"/>
</dbReference>
<proteinExistence type="predicted"/>
<reference evidence="8" key="1">
    <citation type="submission" date="2025-08" db="UniProtKB">
        <authorList>
            <consortium name="Ensembl"/>
        </authorList>
    </citation>
    <scope>IDENTIFICATION</scope>
</reference>
<dbReference type="CDD" id="cd10574">
    <property type="entry name" value="EVH1_SPRED-like"/>
    <property type="match status" value="1"/>
</dbReference>
<dbReference type="Ensembl" id="ENSEBUT00000021703.1">
    <property type="protein sequence ID" value="ENSEBUP00000021127.1"/>
    <property type="gene ID" value="ENSEBUG00000013050.1"/>
</dbReference>
<reference evidence="8" key="2">
    <citation type="submission" date="2025-09" db="UniProtKB">
        <authorList>
            <consortium name="Ensembl"/>
        </authorList>
    </citation>
    <scope>IDENTIFICATION</scope>
</reference>
<organism evidence="8 9">
    <name type="scientific">Eptatretus burgeri</name>
    <name type="common">Inshore hagfish</name>
    <dbReference type="NCBI Taxonomy" id="7764"/>
    <lineage>
        <taxon>Eukaryota</taxon>
        <taxon>Metazoa</taxon>
        <taxon>Chordata</taxon>
        <taxon>Craniata</taxon>
        <taxon>Vertebrata</taxon>
        <taxon>Cyclostomata</taxon>
        <taxon>Myxini</taxon>
        <taxon>Myxiniformes</taxon>
        <taxon>Myxinidae</taxon>
        <taxon>Eptatretinae</taxon>
        <taxon>Eptatretus</taxon>
    </lineage>
</organism>
<evidence type="ECO:0000259" key="7">
    <source>
        <dbReference type="PROSITE" id="PS51488"/>
    </source>
</evidence>
<feature type="compositionally biased region" description="Basic and acidic residues" evidence="4">
    <location>
        <begin position="315"/>
        <end position="324"/>
    </location>
</feature>
<feature type="chain" id="PRO_5034589858" evidence="5">
    <location>
        <begin position="17"/>
        <end position="456"/>
    </location>
</feature>
<dbReference type="GeneTree" id="ENSGT00940000156841"/>
<dbReference type="PROSITE" id="PS51488">
    <property type="entry name" value="KBD"/>
    <property type="match status" value="1"/>
</dbReference>